<evidence type="ECO:0000256" key="3">
    <source>
        <dbReference type="ARBA" id="ARBA00022840"/>
    </source>
</evidence>
<dbReference type="PROSITE" id="PS00211">
    <property type="entry name" value="ABC_TRANSPORTER_1"/>
    <property type="match status" value="1"/>
</dbReference>
<dbReference type="GO" id="GO:0015833">
    <property type="term" value="P:peptide transport"/>
    <property type="evidence" value="ECO:0007669"/>
    <property type="project" value="InterPro"/>
</dbReference>
<dbReference type="InterPro" id="IPR003593">
    <property type="entry name" value="AAA+_ATPase"/>
</dbReference>
<evidence type="ECO:0000256" key="1">
    <source>
        <dbReference type="ARBA" id="ARBA00022448"/>
    </source>
</evidence>
<dbReference type="InterPro" id="IPR050319">
    <property type="entry name" value="ABC_transp_ATP-bind"/>
</dbReference>
<gene>
    <name evidence="5" type="ORF">IAA97_08200</name>
</gene>
<dbReference type="PANTHER" id="PTHR43776">
    <property type="entry name" value="TRANSPORT ATP-BINDING PROTEIN"/>
    <property type="match status" value="1"/>
</dbReference>
<keyword evidence="1" id="KW-0813">Transport</keyword>
<dbReference type="SUPFAM" id="SSF52540">
    <property type="entry name" value="P-loop containing nucleoside triphosphate hydrolases"/>
    <property type="match status" value="1"/>
</dbReference>
<accession>A0A9D9DZN6</accession>
<feature type="domain" description="ABC transporter" evidence="4">
    <location>
        <begin position="5"/>
        <end position="244"/>
    </location>
</feature>
<proteinExistence type="predicted"/>
<dbReference type="Pfam" id="PF00005">
    <property type="entry name" value="ABC_tran"/>
    <property type="match status" value="1"/>
</dbReference>
<dbReference type="PANTHER" id="PTHR43776:SF8">
    <property type="entry name" value="ABC TRANSPORTER, ATP-BINDING PROTEIN"/>
    <property type="match status" value="1"/>
</dbReference>
<dbReference type="Proteomes" id="UP000823615">
    <property type="component" value="Unassembled WGS sequence"/>
</dbReference>
<dbReference type="Gene3D" id="3.40.50.300">
    <property type="entry name" value="P-loop containing nucleotide triphosphate hydrolases"/>
    <property type="match status" value="1"/>
</dbReference>
<dbReference type="EMBL" id="JADIMT010000094">
    <property type="protein sequence ID" value="MBO8436944.1"/>
    <property type="molecule type" value="Genomic_DNA"/>
</dbReference>
<organism evidence="5 6">
    <name type="scientific">Candidatus Ornithospirochaeta stercoripullorum</name>
    <dbReference type="NCBI Taxonomy" id="2840899"/>
    <lineage>
        <taxon>Bacteria</taxon>
        <taxon>Pseudomonadati</taxon>
        <taxon>Spirochaetota</taxon>
        <taxon>Spirochaetia</taxon>
        <taxon>Spirochaetales</taxon>
        <taxon>Spirochaetaceae</taxon>
        <taxon>Spirochaetaceae incertae sedis</taxon>
        <taxon>Candidatus Ornithospirochaeta</taxon>
    </lineage>
</organism>
<dbReference type="GO" id="GO:0005524">
    <property type="term" value="F:ATP binding"/>
    <property type="evidence" value="ECO:0007669"/>
    <property type="project" value="UniProtKB-KW"/>
</dbReference>
<comment type="caution">
    <text evidence="5">The sequence shown here is derived from an EMBL/GenBank/DDBJ whole genome shotgun (WGS) entry which is preliminary data.</text>
</comment>
<dbReference type="InterPro" id="IPR027417">
    <property type="entry name" value="P-loop_NTPase"/>
</dbReference>
<evidence type="ECO:0000313" key="5">
    <source>
        <dbReference type="EMBL" id="MBO8436944.1"/>
    </source>
</evidence>
<name>A0A9D9DZN6_9SPIO</name>
<protein>
    <submittedName>
        <fullName evidence="5">ABC transporter ATP-binding protein</fullName>
    </submittedName>
</protein>
<evidence type="ECO:0000313" key="6">
    <source>
        <dbReference type="Proteomes" id="UP000823615"/>
    </source>
</evidence>
<dbReference type="InterPro" id="IPR013563">
    <property type="entry name" value="Oligopep_ABC_C"/>
</dbReference>
<dbReference type="GO" id="GO:0055085">
    <property type="term" value="P:transmembrane transport"/>
    <property type="evidence" value="ECO:0007669"/>
    <property type="project" value="UniProtKB-ARBA"/>
</dbReference>
<reference evidence="5" key="1">
    <citation type="submission" date="2020-10" db="EMBL/GenBank/DDBJ databases">
        <authorList>
            <person name="Gilroy R."/>
        </authorList>
    </citation>
    <scope>NUCLEOTIDE SEQUENCE</scope>
    <source>
        <strain evidence="5">7293</strain>
    </source>
</reference>
<evidence type="ECO:0000259" key="4">
    <source>
        <dbReference type="PROSITE" id="PS50893"/>
    </source>
</evidence>
<dbReference type="NCBIfam" id="TIGR01727">
    <property type="entry name" value="oligo_HPY"/>
    <property type="match status" value="1"/>
</dbReference>
<dbReference type="AlphaFoldDB" id="A0A9D9DZN6"/>
<dbReference type="SMART" id="SM00382">
    <property type="entry name" value="AAA"/>
    <property type="match status" value="1"/>
</dbReference>
<dbReference type="GO" id="GO:0016887">
    <property type="term" value="F:ATP hydrolysis activity"/>
    <property type="evidence" value="ECO:0007669"/>
    <property type="project" value="InterPro"/>
</dbReference>
<evidence type="ECO:0000256" key="2">
    <source>
        <dbReference type="ARBA" id="ARBA00022741"/>
    </source>
</evidence>
<dbReference type="InterPro" id="IPR017871">
    <property type="entry name" value="ABC_transporter-like_CS"/>
</dbReference>
<reference evidence="5" key="2">
    <citation type="journal article" date="2021" name="PeerJ">
        <title>Extensive microbial diversity within the chicken gut microbiome revealed by metagenomics and culture.</title>
        <authorList>
            <person name="Gilroy R."/>
            <person name="Ravi A."/>
            <person name="Getino M."/>
            <person name="Pursley I."/>
            <person name="Horton D.L."/>
            <person name="Alikhan N.F."/>
            <person name="Baker D."/>
            <person name="Gharbi K."/>
            <person name="Hall N."/>
            <person name="Watson M."/>
            <person name="Adriaenssens E.M."/>
            <person name="Foster-Nyarko E."/>
            <person name="Jarju S."/>
            <person name="Secka A."/>
            <person name="Antonio M."/>
            <person name="Oren A."/>
            <person name="Chaudhuri R.R."/>
            <person name="La Ragione R."/>
            <person name="Hildebrand F."/>
            <person name="Pallen M.J."/>
        </authorList>
    </citation>
    <scope>NUCLEOTIDE SEQUENCE</scope>
    <source>
        <strain evidence="5">7293</strain>
    </source>
</reference>
<keyword evidence="2" id="KW-0547">Nucleotide-binding</keyword>
<keyword evidence="3 5" id="KW-0067">ATP-binding</keyword>
<dbReference type="CDD" id="cd03257">
    <property type="entry name" value="ABC_NikE_OppD_transporters"/>
    <property type="match status" value="1"/>
</dbReference>
<sequence length="308" mass="33315">MDELLSVSNLTKRFGSLLALDDISFTLCKGETLGIAGESGSGKTTLGRTLLRLIEPDSGSIIFSGVDICKCSDAEMRKLKSRLQIIFQNPYSSLDPSEKVGEAVRGPLANAKLLSKKEQRSKVLDALSLVGLPSSAVSRCIGEFSGGQRQRIAIARAMITSPDLIVADECLSSLDVSVRAGILNLLSSLQKDLGVSYLFISHDLSSLRFISQRIGVMYKGMIVEIAPVSEIFLHPLHPYTKELLSSELKAGEKGISSILQLGEGRIAQLSFHPCPYAHRCPSSGSCERRKPVLAEASHHHFVACNKFG</sequence>
<dbReference type="InterPro" id="IPR003439">
    <property type="entry name" value="ABC_transporter-like_ATP-bd"/>
</dbReference>
<dbReference type="PROSITE" id="PS50893">
    <property type="entry name" value="ABC_TRANSPORTER_2"/>
    <property type="match status" value="1"/>
</dbReference>
<dbReference type="Pfam" id="PF08352">
    <property type="entry name" value="oligo_HPY"/>
    <property type="match status" value="1"/>
</dbReference>